<dbReference type="Pfam" id="PF11188">
    <property type="entry name" value="DUF2975"/>
    <property type="match status" value="1"/>
</dbReference>
<reference evidence="2 3" key="1">
    <citation type="submission" date="2023-05" db="EMBL/GenBank/DDBJ databases">
        <title>Lysobacter sp. strain LF1 Genome sequencing and assembly.</title>
        <authorList>
            <person name="Jung Y."/>
        </authorList>
    </citation>
    <scope>NUCLEOTIDE SEQUENCE [LARGE SCALE GENOMIC DNA]</scope>
    <source>
        <strain evidence="2 3">LF1</strain>
    </source>
</reference>
<comment type="caution">
    <text evidence="2">The sequence shown here is derived from an EMBL/GenBank/DDBJ whole genome shotgun (WGS) entry which is preliminary data.</text>
</comment>
<sequence length="170" mass="17994">MNSMSARALGVARPVIQGLTALNVLYAAGVAGLLIASFFIEGWPKRPLGIELVTQYPWAPAGLRAIVVIGLIGAGIVHTVLRRLLAIVDTVRGGDPFIAANARRLNAIAWSVLALEVLRMIVAAIASAVWEPGKIDGFSFAPWLAVLMLFVLSGVFAHGARMRADLEGTV</sequence>
<protein>
    <submittedName>
        <fullName evidence="2">DUF2975 domain-containing protein</fullName>
    </submittedName>
</protein>
<proteinExistence type="predicted"/>
<feature type="transmembrane region" description="Helical" evidence="1">
    <location>
        <begin position="63"/>
        <end position="85"/>
    </location>
</feature>
<feature type="transmembrane region" description="Helical" evidence="1">
    <location>
        <begin position="140"/>
        <end position="157"/>
    </location>
</feature>
<feature type="transmembrane region" description="Helical" evidence="1">
    <location>
        <begin position="105"/>
        <end position="128"/>
    </location>
</feature>
<evidence type="ECO:0000256" key="1">
    <source>
        <dbReference type="SAM" id="Phobius"/>
    </source>
</evidence>
<keyword evidence="1" id="KW-0472">Membrane</keyword>
<evidence type="ECO:0000313" key="2">
    <source>
        <dbReference type="EMBL" id="MDI9239544.1"/>
    </source>
</evidence>
<name>A0ABT6XHA6_9GAMM</name>
<dbReference type="EMBL" id="JASGBI010000001">
    <property type="protein sequence ID" value="MDI9239544.1"/>
    <property type="molecule type" value="Genomic_DNA"/>
</dbReference>
<dbReference type="RefSeq" id="WP_283212924.1">
    <property type="nucleotide sequence ID" value="NZ_JASGBI010000001.1"/>
</dbReference>
<feature type="transmembrane region" description="Helical" evidence="1">
    <location>
        <begin position="21"/>
        <end position="43"/>
    </location>
</feature>
<keyword evidence="1" id="KW-0812">Transmembrane</keyword>
<evidence type="ECO:0000313" key="3">
    <source>
        <dbReference type="Proteomes" id="UP001321580"/>
    </source>
</evidence>
<organism evidence="2 3">
    <name type="scientific">Lysobacter stagni</name>
    <dbReference type="NCBI Taxonomy" id="3045172"/>
    <lineage>
        <taxon>Bacteria</taxon>
        <taxon>Pseudomonadati</taxon>
        <taxon>Pseudomonadota</taxon>
        <taxon>Gammaproteobacteria</taxon>
        <taxon>Lysobacterales</taxon>
        <taxon>Lysobacteraceae</taxon>
        <taxon>Lysobacter</taxon>
    </lineage>
</organism>
<dbReference type="Proteomes" id="UP001321580">
    <property type="component" value="Unassembled WGS sequence"/>
</dbReference>
<dbReference type="InterPro" id="IPR021354">
    <property type="entry name" value="DUF2975"/>
</dbReference>
<accession>A0ABT6XHA6</accession>
<gene>
    <name evidence="2" type="ORF">QLQ15_11580</name>
</gene>
<keyword evidence="1" id="KW-1133">Transmembrane helix</keyword>
<keyword evidence="3" id="KW-1185">Reference proteome</keyword>